<dbReference type="PANTHER" id="PTHR22901:SF0">
    <property type="entry name" value="SIALATE O-ACETYLESTERASE"/>
    <property type="match status" value="1"/>
</dbReference>
<dbReference type="SUPFAM" id="SSF52266">
    <property type="entry name" value="SGNH hydrolase"/>
    <property type="match status" value="1"/>
</dbReference>
<dbReference type="Gene3D" id="2.60.40.10">
    <property type="entry name" value="Immunoglobulins"/>
    <property type="match status" value="1"/>
</dbReference>
<dbReference type="PANTHER" id="PTHR22901">
    <property type="entry name" value="SIALATE O-ACETYLESTERASE"/>
    <property type="match status" value="1"/>
</dbReference>
<evidence type="ECO:0000313" key="3">
    <source>
        <dbReference type="EMBL" id="MDX8414665.1"/>
    </source>
</evidence>
<dbReference type="InterPro" id="IPR005181">
    <property type="entry name" value="SASA"/>
</dbReference>
<keyword evidence="1" id="KW-0378">Hydrolase</keyword>
<evidence type="ECO:0000259" key="2">
    <source>
        <dbReference type="Pfam" id="PF03629"/>
    </source>
</evidence>
<feature type="domain" description="Sialate O-acetylesterase" evidence="2">
    <location>
        <begin position="106"/>
        <end position="353"/>
    </location>
</feature>
<sequence>MKINNLLMGALVLIGVGSSLFAEVKPAGIFTDNMVLQANVPIRVWGTADKGEKVSVEFMGTNASAVADDNGYWRVDLPAQKYVKDGVDLVVQGINKIIFRDVLVGEVWLGSGQSNMEFQMRHVKELDNVAKDPKIPANIRYFLIKAHGSPVPEDMHNLPESAGWKKYHRDNYEITRDVSVLLTLFAQKMYAELDVPIGVISVAYGGANLETWMNEKAIAEAGMTEHAKKLLNTCRSWHNDDVKRWDAHKDRATLRFPRLNYESRPSNSYNAMINPIIPYSIRGVLWYQGEMNSGPENYIKLFPYYAKMMREIFENPKLPIYSVQLPDYKENHWPKTRDVQRKLADIVPNTGVAITIDGNEIDLHPRDKTMVVDRLSRMVLADNYGKKLVSRSPMPDTLKLKGDNVEVKFKNTYKGLKLKGDGKEVNCFEVAGSDKKFVKASAKIATKSSVKVKIPNGITDPQFVRYAWEADPDVNLYNSGDLPASPFEEPITK</sequence>
<comment type="caution">
    <text evidence="3">The sequence shown here is derived from an EMBL/GenBank/DDBJ whole genome shotgun (WGS) entry which is preliminary data.</text>
</comment>
<dbReference type="InterPro" id="IPR036514">
    <property type="entry name" value="SGNH_hydro_sf"/>
</dbReference>
<organism evidence="3 4">
    <name type="scientific">Intestinicryptomonas porci</name>
    <dbReference type="NCBI Taxonomy" id="2926320"/>
    <lineage>
        <taxon>Bacteria</taxon>
        <taxon>Pseudomonadati</taxon>
        <taxon>Verrucomicrobiota</taxon>
        <taxon>Opitutia</taxon>
        <taxon>Opitutales</taxon>
        <taxon>Intestinicryptomonaceae</taxon>
        <taxon>Intestinicryptomonas</taxon>
    </lineage>
</organism>
<accession>A0ABU4WDN0</accession>
<dbReference type="EMBL" id="JALBUT010000001">
    <property type="protein sequence ID" value="MDX8414665.1"/>
    <property type="molecule type" value="Genomic_DNA"/>
</dbReference>
<dbReference type="Proteomes" id="UP001275932">
    <property type="component" value="Unassembled WGS sequence"/>
</dbReference>
<dbReference type="RefSeq" id="WP_370396115.1">
    <property type="nucleotide sequence ID" value="NZ_JALBUT010000001.1"/>
</dbReference>
<gene>
    <name evidence="3" type="ORF">MOX91_00500</name>
</gene>
<keyword evidence="4" id="KW-1185">Reference proteome</keyword>
<protein>
    <submittedName>
        <fullName evidence="3">Sialate O-acetylesterase</fullName>
    </submittedName>
</protein>
<reference evidence="3 4" key="1">
    <citation type="submission" date="2022-03" db="EMBL/GenBank/DDBJ databases">
        <title>Novel taxa within the pig intestine.</title>
        <authorList>
            <person name="Wylensek D."/>
            <person name="Bishof K."/>
            <person name="Afrizal A."/>
            <person name="Clavel T."/>
        </authorList>
    </citation>
    <scope>NUCLEOTIDE SEQUENCE [LARGE SCALE GENOMIC DNA]</scope>
    <source>
        <strain evidence="3 4">CLA-KB-P66</strain>
    </source>
</reference>
<dbReference type="InterPro" id="IPR013783">
    <property type="entry name" value="Ig-like_fold"/>
</dbReference>
<dbReference type="Pfam" id="PF03629">
    <property type="entry name" value="SASA"/>
    <property type="match status" value="1"/>
</dbReference>
<dbReference type="InterPro" id="IPR039329">
    <property type="entry name" value="SIAE"/>
</dbReference>
<proteinExistence type="predicted"/>
<evidence type="ECO:0000313" key="4">
    <source>
        <dbReference type="Proteomes" id="UP001275932"/>
    </source>
</evidence>
<evidence type="ECO:0000256" key="1">
    <source>
        <dbReference type="ARBA" id="ARBA00022801"/>
    </source>
</evidence>
<name>A0ABU4WDN0_9BACT</name>
<dbReference type="Gene3D" id="3.40.50.1110">
    <property type="entry name" value="SGNH hydrolase"/>
    <property type="match status" value="1"/>
</dbReference>